<keyword evidence="2" id="KW-0472">Membrane</keyword>
<dbReference type="InterPro" id="IPR036186">
    <property type="entry name" value="Serpin_sf"/>
</dbReference>
<dbReference type="InterPro" id="IPR023796">
    <property type="entry name" value="Serpin_dom"/>
</dbReference>
<dbReference type="InterPro" id="IPR042178">
    <property type="entry name" value="Serpin_sf_1"/>
</dbReference>
<dbReference type="PANTHER" id="PTHR11461:SF372">
    <property type="entry name" value="ACCESSORY GLAND PROTEIN ACP76A-RELATED"/>
    <property type="match status" value="1"/>
</dbReference>
<dbReference type="GO" id="GO:0004867">
    <property type="term" value="F:serine-type endopeptidase inhibitor activity"/>
    <property type="evidence" value="ECO:0007669"/>
    <property type="project" value="InterPro"/>
</dbReference>
<dbReference type="Gene3D" id="2.30.39.10">
    <property type="entry name" value="Alpha-1-antitrypsin, domain 1"/>
    <property type="match status" value="1"/>
</dbReference>
<organism evidence="4">
    <name type="scientific">Clonorchis sinensis</name>
    <name type="common">Chinese liver fluke</name>
    <dbReference type="NCBI Taxonomy" id="79923"/>
    <lineage>
        <taxon>Eukaryota</taxon>
        <taxon>Metazoa</taxon>
        <taxon>Spiralia</taxon>
        <taxon>Lophotrochozoa</taxon>
        <taxon>Platyhelminthes</taxon>
        <taxon>Trematoda</taxon>
        <taxon>Digenea</taxon>
        <taxon>Opisthorchiida</taxon>
        <taxon>Opisthorchiata</taxon>
        <taxon>Opisthorchiidae</taxon>
        <taxon>Clonorchis</taxon>
    </lineage>
</organism>
<dbReference type="AlphaFoldDB" id="A0A059VDA6"/>
<comment type="similarity">
    <text evidence="1">Belongs to the serpin family.</text>
</comment>
<dbReference type="SMART" id="SM00093">
    <property type="entry name" value="SERPIN"/>
    <property type="match status" value="1"/>
</dbReference>
<reference evidence="4" key="1">
    <citation type="journal article" date="2014" name="Pathog Glob Health">
        <title>Comparison of two serpins of Clonorchis sinensis by bioinformatics, expression, and localization in metacercaria.</title>
        <authorList>
            <person name="Yang Y."/>
            <person name="Hu D."/>
            <person name="Wang L."/>
            <person name="Liang C."/>
            <person name="Hu X."/>
            <person name="Xu J."/>
            <person name="Huang Y."/>
            <person name="Yu X."/>
        </authorList>
    </citation>
    <scope>NUCLEOTIDE SEQUENCE</scope>
</reference>
<protein>
    <submittedName>
        <fullName evidence="4">Serine proteinase inhibitor 3</fullName>
    </submittedName>
</protein>
<dbReference type="Pfam" id="PF00079">
    <property type="entry name" value="Serpin"/>
    <property type="match status" value="1"/>
</dbReference>
<evidence type="ECO:0000256" key="2">
    <source>
        <dbReference type="SAM" id="Phobius"/>
    </source>
</evidence>
<evidence type="ECO:0000313" key="4">
    <source>
        <dbReference type="EMBL" id="AHZ96593.1"/>
    </source>
</evidence>
<dbReference type="EMBL" id="KJ489357">
    <property type="protein sequence ID" value="AHZ96593.1"/>
    <property type="molecule type" value="mRNA"/>
</dbReference>
<name>A0A059VDA6_CLOSI</name>
<keyword evidence="2" id="KW-0812">Transmembrane</keyword>
<dbReference type="InterPro" id="IPR042185">
    <property type="entry name" value="Serpin_sf_2"/>
</dbReference>
<dbReference type="GO" id="GO:0005615">
    <property type="term" value="C:extracellular space"/>
    <property type="evidence" value="ECO:0007669"/>
    <property type="project" value="InterPro"/>
</dbReference>
<proteinExistence type="evidence at transcript level"/>
<dbReference type="SUPFAM" id="SSF56574">
    <property type="entry name" value="Serpins"/>
    <property type="match status" value="1"/>
</dbReference>
<sequence length="386" mass="43476">MESEMDFYAGLVQFSSDMYGQVVTAQSMVQQNVFISPLSVYVALLMALVGAGGQSRLELRQSMRIPSELEEATLHNVLGSTLRKISMGSKDVTTSLANRLFVLQSMNIRDEFKDTLKKNYGAETELLVDYADLEAKRQKINQWVSEQTNSKIPELLSHGVLQQNSLMAIVNTVYFKGFWKLQFDKQMTMNGLFYRMQNSAAEIPMMTMCSDLPYQDLPEIDAEAVKLPFRDSVWEVLIVLPNKNDGLPNLMSQFRNSDTMRKILAKPFYPVEVDLKLPRFKLSELPPLDMKTMLQLMGVKSIFDQTANFSNLSPDPNIYVSDLVHKAVIEVDEEGAEAAAGTGLIISLTAARNKMQFLVDHPFLMALIYNSTVPAFIGHVFEPEVL</sequence>
<dbReference type="InterPro" id="IPR023795">
    <property type="entry name" value="Serpin_CS"/>
</dbReference>
<dbReference type="PANTHER" id="PTHR11461">
    <property type="entry name" value="SERINE PROTEASE INHIBITOR, SERPIN"/>
    <property type="match status" value="1"/>
</dbReference>
<keyword evidence="2" id="KW-1133">Transmembrane helix</keyword>
<accession>A0A059VDA6</accession>
<evidence type="ECO:0000259" key="3">
    <source>
        <dbReference type="SMART" id="SM00093"/>
    </source>
</evidence>
<feature type="domain" description="Serpin" evidence="3">
    <location>
        <begin position="16"/>
        <end position="383"/>
    </location>
</feature>
<dbReference type="PROSITE" id="PS00284">
    <property type="entry name" value="SERPIN"/>
    <property type="match status" value="1"/>
</dbReference>
<dbReference type="InterPro" id="IPR000215">
    <property type="entry name" value="Serpin_fam"/>
</dbReference>
<feature type="transmembrane region" description="Helical" evidence="2">
    <location>
        <begin position="34"/>
        <end position="53"/>
    </location>
</feature>
<dbReference type="Gene3D" id="3.30.497.10">
    <property type="entry name" value="Antithrombin, subunit I, domain 2"/>
    <property type="match status" value="1"/>
</dbReference>
<evidence type="ECO:0000256" key="1">
    <source>
        <dbReference type="RuleBase" id="RU000411"/>
    </source>
</evidence>